<dbReference type="AlphaFoldDB" id="D7DPV8"/>
<dbReference type="InterPro" id="IPR036013">
    <property type="entry name" value="Band_7/SPFH_dom_sf"/>
</dbReference>
<evidence type="ECO:0000256" key="3">
    <source>
        <dbReference type="ARBA" id="ARBA00022692"/>
    </source>
</evidence>
<dbReference type="RefSeq" id="WP_013147645.1">
    <property type="nucleotide sequence ID" value="NC_014207.1"/>
</dbReference>
<evidence type="ECO:0000256" key="7">
    <source>
        <dbReference type="SAM" id="MobiDB-lite"/>
    </source>
</evidence>
<evidence type="ECO:0000313" key="9">
    <source>
        <dbReference type="EMBL" id="ADI29329.1"/>
    </source>
</evidence>
<dbReference type="Pfam" id="PF12221">
    <property type="entry name" value="HflK_N"/>
    <property type="match status" value="1"/>
</dbReference>
<dbReference type="CDD" id="cd03404">
    <property type="entry name" value="SPFH_HflK"/>
    <property type="match status" value="1"/>
</dbReference>
<evidence type="ECO:0000259" key="8">
    <source>
        <dbReference type="SMART" id="SM00244"/>
    </source>
</evidence>
<dbReference type="OrthoDB" id="9779595at2"/>
<proteinExistence type="inferred from homology"/>
<dbReference type="EMBL" id="CP002056">
    <property type="protein sequence ID" value="ADI29329.1"/>
    <property type="molecule type" value="Genomic_DNA"/>
</dbReference>
<accession>D7DPV8</accession>
<dbReference type="Gene3D" id="3.30.479.30">
    <property type="entry name" value="Band 7 domain"/>
    <property type="match status" value="1"/>
</dbReference>
<keyword evidence="5 6" id="KW-0472">Membrane</keyword>
<keyword evidence="4 6" id="KW-1133">Transmembrane helix</keyword>
<keyword evidence="10" id="KW-1185">Reference proteome</keyword>
<evidence type="ECO:0000313" key="10">
    <source>
        <dbReference type="Proteomes" id="UP000000383"/>
    </source>
</evidence>
<dbReference type="InterPro" id="IPR010201">
    <property type="entry name" value="HflK"/>
</dbReference>
<evidence type="ECO:0000256" key="5">
    <source>
        <dbReference type="ARBA" id="ARBA00023136"/>
    </source>
</evidence>
<reference evidence="9 10" key="2">
    <citation type="journal article" date="2011" name="J. Bacteriol.">
        <title>Genomes of three methylotrophs from a single niche uncover genetic and metabolic divergence of Methylophilaceae.</title>
        <authorList>
            <person name="Lapidus A."/>
            <person name="Clum A."/>
            <person name="Labutti K."/>
            <person name="Kaluzhnaya M.G."/>
            <person name="Lim S."/>
            <person name="Beck D.A."/>
            <person name="Glavina Del Rio T."/>
            <person name="Nolan M."/>
            <person name="Mavromatis K."/>
            <person name="Huntemann M."/>
            <person name="Lucas S."/>
            <person name="Lidstrom M.E."/>
            <person name="Ivanova N."/>
            <person name="Chistoserdova L."/>
        </authorList>
    </citation>
    <scope>NUCLEOTIDE SEQUENCE [LARGE SCALE GENOMIC DNA]</scope>
    <source>
        <strain evidence="9 10">301</strain>
    </source>
</reference>
<sequence length="390" mass="43161">MIKFPGWAQRNNEGPPDLDQVMRDLSRKINNMFGKGGGSQPTSSNGGNINLPILPIIAVILLIWLATGFYMVDSGSKGVVQRFGKMTDDTTEPGPRWHLPYPIEKVTVVNMEQVRRLEVGYRTTGEGGGGKTKQPREALMLTEDENIIDLQFAVQYNLNNAKYYLFNNRATDDAVMSAAESAIREVVGKNKLDDLLQKGLADTSQRMQTILDSYKTGVHIISVSLQSAQPPEQVQEAFEDVNRANQDNQRQVNEGQAYANDVIPKSRGKASRLLAEAAGYKLKIESEARGNASRFEQILAQYNNAPDVTRQRLYLDAQEQILSSVSKVVVDQKAGSMLYLPLDKLMNSNAAAAPQQSQSLQSLNTPAAPVADPTVDRSRDAFRSRDRESR</sequence>
<feature type="compositionally biased region" description="Low complexity" evidence="7">
    <location>
        <begin position="351"/>
        <end position="364"/>
    </location>
</feature>
<evidence type="ECO:0000256" key="6">
    <source>
        <dbReference type="RuleBase" id="RU364113"/>
    </source>
</evidence>
<dbReference type="PANTHER" id="PTHR43327:SF2">
    <property type="entry name" value="MODULATOR OF FTSH PROTEASE HFLK"/>
    <property type="match status" value="1"/>
</dbReference>
<dbReference type="NCBIfam" id="TIGR01933">
    <property type="entry name" value="hflK"/>
    <property type="match status" value="1"/>
</dbReference>
<dbReference type="InterPro" id="IPR050710">
    <property type="entry name" value="Band7/mec-2_domain"/>
</dbReference>
<dbReference type="GO" id="GO:0016020">
    <property type="term" value="C:membrane"/>
    <property type="evidence" value="ECO:0007669"/>
    <property type="project" value="UniProtKB-SubCell"/>
</dbReference>
<dbReference type="HOGENOM" id="CLU_039173_2_0_4"/>
<keyword evidence="3 6" id="KW-0812">Transmembrane</keyword>
<dbReference type="Pfam" id="PF01145">
    <property type="entry name" value="Band_7"/>
    <property type="match status" value="1"/>
</dbReference>
<dbReference type="STRING" id="666681.M301_0945"/>
<dbReference type="InterPro" id="IPR020980">
    <property type="entry name" value="Membrane_HflK_N"/>
</dbReference>
<comment type="subcellular location">
    <subcellularLocation>
        <location evidence="1">Membrane</location>
        <topology evidence="1">Single-pass membrane protein</topology>
    </subcellularLocation>
</comment>
<dbReference type="KEGG" id="meh:M301_0945"/>
<dbReference type="SMART" id="SM00244">
    <property type="entry name" value="PHB"/>
    <property type="match status" value="1"/>
</dbReference>
<comment type="subunit">
    <text evidence="6">HflC and HflK may interact to form a multimeric complex.</text>
</comment>
<feature type="compositionally biased region" description="Basic and acidic residues" evidence="7">
    <location>
        <begin position="374"/>
        <end position="390"/>
    </location>
</feature>
<evidence type="ECO:0000256" key="4">
    <source>
        <dbReference type="ARBA" id="ARBA00022989"/>
    </source>
</evidence>
<feature type="domain" description="Band 7" evidence="8">
    <location>
        <begin position="67"/>
        <end position="242"/>
    </location>
</feature>
<reference evidence="10" key="1">
    <citation type="submission" date="2010-05" db="EMBL/GenBank/DDBJ databases">
        <title>Complete sequence of Methylotenera sp. 301.</title>
        <authorList>
            <person name="Lucas S."/>
            <person name="Copeland A."/>
            <person name="Lapidus A."/>
            <person name="Cheng J.-F."/>
            <person name="Bruce D."/>
            <person name="Goodwin L."/>
            <person name="Pitluck S."/>
            <person name="Clum A."/>
            <person name="Land M."/>
            <person name="Hauser L."/>
            <person name="Kyrpides N."/>
            <person name="Ivanova N."/>
            <person name="Chistoservova L."/>
            <person name="Kalyuzhnaya M."/>
            <person name="Woyke T."/>
        </authorList>
    </citation>
    <scope>NUCLEOTIDE SEQUENCE [LARGE SCALE GENOMIC DNA]</scope>
    <source>
        <strain evidence="10">301</strain>
    </source>
</reference>
<dbReference type="InterPro" id="IPR001107">
    <property type="entry name" value="Band_7"/>
</dbReference>
<feature type="region of interest" description="Disordered" evidence="7">
    <location>
        <begin position="351"/>
        <end position="390"/>
    </location>
</feature>
<dbReference type="Proteomes" id="UP000000383">
    <property type="component" value="Chromosome"/>
</dbReference>
<dbReference type="SUPFAM" id="SSF117892">
    <property type="entry name" value="Band 7/SPFH domain"/>
    <property type="match status" value="1"/>
</dbReference>
<comment type="similarity">
    <text evidence="2 6">Belongs to the band 7/mec-2 family. HflK subfamily.</text>
</comment>
<dbReference type="eggNOG" id="COG0330">
    <property type="taxonomic scope" value="Bacteria"/>
</dbReference>
<gene>
    <name evidence="9" type="ordered locus">M301_0945</name>
</gene>
<evidence type="ECO:0000256" key="1">
    <source>
        <dbReference type="ARBA" id="ARBA00004167"/>
    </source>
</evidence>
<evidence type="ECO:0000256" key="2">
    <source>
        <dbReference type="ARBA" id="ARBA00006971"/>
    </source>
</evidence>
<dbReference type="PANTHER" id="PTHR43327">
    <property type="entry name" value="STOMATIN-LIKE PROTEIN 2, MITOCHONDRIAL"/>
    <property type="match status" value="1"/>
</dbReference>
<feature type="transmembrane region" description="Helical" evidence="6">
    <location>
        <begin position="53"/>
        <end position="72"/>
    </location>
</feature>
<organism evidence="9 10">
    <name type="scientific">Methylotenera versatilis (strain 301)</name>
    <dbReference type="NCBI Taxonomy" id="666681"/>
    <lineage>
        <taxon>Bacteria</taxon>
        <taxon>Pseudomonadati</taxon>
        <taxon>Pseudomonadota</taxon>
        <taxon>Betaproteobacteria</taxon>
        <taxon>Nitrosomonadales</taxon>
        <taxon>Methylophilaceae</taxon>
        <taxon>Methylotenera</taxon>
    </lineage>
</organism>
<comment type="function">
    <text evidence="6">HflC and HflK could encode or regulate a protease.</text>
</comment>
<protein>
    <recommendedName>
        <fullName evidence="6">Protein HflK</fullName>
    </recommendedName>
</protein>
<name>D7DPV8_METV0</name>